<dbReference type="Proteomes" id="UP000073492">
    <property type="component" value="Unassembled WGS sequence"/>
</dbReference>
<evidence type="ECO:0000313" key="2">
    <source>
        <dbReference type="Proteomes" id="UP000073492"/>
    </source>
</evidence>
<proteinExistence type="predicted"/>
<dbReference type="Gene3D" id="3.40.50.720">
    <property type="entry name" value="NAD(P)-binding Rossmann-like Domain"/>
    <property type="match status" value="1"/>
</dbReference>
<reference evidence="1 2" key="1">
    <citation type="submission" date="2015-07" db="EMBL/GenBank/DDBJ databases">
        <title>Comparative genomics of the Sigatoka disease complex on banana suggests a link between parallel evolutionary changes in Pseudocercospora fijiensis and Pseudocercospora eumusae and increased virulence on the banana host.</title>
        <authorList>
            <person name="Chang T.-C."/>
            <person name="Salvucci A."/>
            <person name="Crous P.W."/>
            <person name="Stergiopoulos I."/>
        </authorList>
    </citation>
    <scope>NUCLEOTIDE SEQUENCE [LARGE SCALE GENOMIC DNA]</scope>
    <source>
        <strain evidence="1 2">CBS 116634</strain>
    </source>
</reference>
<accession>A0A139IB05</accession>
<organism evidence="1 2">
    <name type="scientific">Pseudocercospora musae</name>
    <dbReference type="NCBI Taxonomy" id="113226"/>
    <lineage>
        <taxon>Eukaryota</taxon>
        <taxon>Fungi</taxon>
        <taxon>Dikarya</taxon>
        <taxon>Ascomycota</taxon>
        <taxon>Pezizomycotina</taxon>
        <taxon>Dothideomycetes</taxon>
        <taxon>Dothideomycetidae</taxon>
        <taxon>Mycosphaerellales</taxon>
        <taxon>Mycosphaerellaceae</taxon>
        <taxon>Pseudocercospora</taxon>
    </lineage>
</organism>
<dbReference type="SUPFAM" id="SSF51735">
    <property type="entry name" value="NAD(P)-binding Rossmann-fold domains"/>
    <property type="match status" value="1"/>
</dbReference>
<comment type="caution">
    <text evidence="1">The sequence shown here is derived from an EMBL/GenBank/DDBJ whole genome shotgun (WGS) entry which is preliminary data.</text>
</comment>
<keyword evidence="2" id="KW-1185">Reference proteome</keyword>
<dbReference type="InterPro" id="IPR036291">
    <property type="entry name" value="NAD(P)-bd_dom_sf"/>
</dbReference>
<dbReference type="OrthoDB" id="6612291at2759"/>
<dbReference type="AlphaFoldDB" id="A0A139IB05"/>
<gene>
    <name evidence="1" type="ORF">AC579_8574</name>
</gene>
<sequence>MRSIVGLLLGGGGSWYKAGVTGYTIKTPRTADLMEKGRSDSILERNFGKPEEVANAIMVSISPAASHINGHMLDGGLSIAD</sequence>
<name>A0A139IB05_9PEZI</name>
<dbReference type="EMBL" id="LFZO01000173">
    <property type="protein sequence ID" value="KXT11931.1"/>
    <property type="molecule type" value="Genomic_DNA"/>
</dbReference>
<evidence type="ECO:0000313" key="1">
    <source>
        <dbReference type="EMBL" id="KXT11931.1"/>
    </source>
</evidence>
<protein>
    <submittedName>
        <fullName evidence="1">Uncharacterized protein</fullName>
    </submittedName>
</protein>